<name>A0A6J5LSF6_9CAUD</name>
<sequence>MELYIQKQKVIESGNNLSTNNTSVTDNTKSWATNQWQNYYVYILSGTGAGQLSLIISNTATKLNFNQLSVNLDSTSIYQIVDFAFKRVEMFQDENVSITSTIQNYSDIGKLFTDYSQSFTIPASPTNNAIFSHWYDNAVDGGYDARIRYNAFIEIDTIPFRSGNVQLEKANKKNGYIESYTLTFYGNLTQLKDKFGEDKLNTLDYSSLNHTYDASTVIAKINSNTGDVKYPLIGNIKKFEYKTASIFDVTTNTGAINWNDLFPAISVPKIFEFIENKYNISFEGNFLNYEQFTKLNMFMKNSELPRAYNAGEFYNQERFSDTATFPEYNPATDTLTSSWTNNLWPTTGSGVVGGSKKIRIMFRTIPQSGFTNTIYKVDLYQDGVVIKSFDNLVGETLLTLLELRQSDDPGNHTYRFKISALGGFTFKARFSYIRDNNVGDTSTDSFNYASSGSPTGQSFSAIQDVTNYVPDIKVADFFMGIVKMFNLIITPIDARTFKLQPLELYYQEGEIKDLTQYIYSDELDIEKPKLFKTIEFTYEKSENILNNAYAGLYNKQYGDLVYDSGSNSETGKYEIKLPFEDVMFEKATGYDFITATLLNKDLQPYTPKPILMYNNGLTNVSAFPIKIFNGTTYTSINDYVRFNNDIPLGATDTSYVNTINWNAEVSPWFLTVAPDGLYKRHYEQYISNLYNQKTRVLKVKAKLEPRNLTNLKLNDRIVIRDNRYIINSYTTDLTTGEASMELINDYRVLGYNSVGYRFANIEMLNVDNTAQQVKVNIYKGIFEFVLVPNQSTGFVTCPSSGTQTQDFSVIVSIAQNTTGVDRSEDFSMKFQDYEGNVIDVNIPVKQTL</sequence>
<dbReference type="EMBL" id="LR796320">
    <property type="protein sequence ID" value="CAB4136662.1"/>
    <property type="molecule type" value="Genomic_DNA"/>
</dbReference>
<gene>
    <name evidence="1" type="ORF">UFOVP309_53</name>
</gene>
<accession>A0A6J5LSF6</accession>
<organism evidence="1">
    <name type="scientific">uncultured Caudovirales phage</name>
    <dbReference type="NCBI Taxonomy" id="2100421"/>
    <lineage>
        <taxon>Viruses</taxon>
        <taxon>Duplodnaviria</taxon>
        <taxon>Heunggongvirae</taxon>
        <taxon>Uroviricota</taxon>
        <taxon>Caudoviricetes</taxon>
        <taxon>Peduoviridae</taxon>
        <taxon>Maltschvirus</taxon>
        <taxon>Maltschvirus maltsch</taxon>
    </lineage>
</organism>
<evidence type="ECO:0000313" key="1">
    <source>
        <dbReference type="EMBL" id="CAB4136662.1"/>
    </source>
</evidence>
<reference evidence="1" key="1">
    <citation type="submission" date="2020-04" db="EMBL/GenBank/DDBJ databases">
        <authorList>
            <person name="Chiriac C."/>
            <person name="Salcher M."/>
            <person name="Ghai R."/>
            <person name="Kavagutti S V."/>
        </authorList>
    </citation>
    <scope>NUCLEOTIDE SEQUENCE</scope>
</reference>
<proteinExistence type="predicted"/>
<protein>
    <submittedName>
        <fullName evidence="1">Uncharacterized protein</fullName>
    </submittedName>
</protein>